<gene>
    <name evidence="3 7" type="primary">gcvH</name>
    <name evidence="7" type="ORF">CEJ42_04660</name>
    <name evidence="6" type="ORF">HNO84_05195</name>
</gene>
<dbReference type="InterPro" id="IPR017453">
    <property type="entry name" value="GCV_H_sub"/>
</dbReference>
<dbReference type="NCBIfam" id="NF002270">
    <property type="entry name" value="PRK01202.1"/>
    <property type="match status" value="1"/>
</dbReference>
<dbReference type="Proteomes" id="UP000197596">
    <property type="component" value="Unassembled WGS sequence"/>
</dbReference>
<dbReference type="InterPro" id="IPR000089">
    <property type="entry name" value="Biotin_lipoyl"/>
</dbReference>
<evidence type="ECO:0000313" key="7">
    <source>
        <dbReference type="EMBL" id="OWY31336.1"/>
    </source>
</evidence>
<reference evidence="6 9" key="2">
    <citation type="journal article" date="2020" name="Front. Plant Sci.">
        <title>Isolation of Rhizosphere Bacteria That Improve Quality and Water Stress Tolerance in Greenhouse Ornamentals.</title>
        <authorList>
            <person name="Nordstedt N.P."/>
            <person name="Jones M.L."/>
        </authorList>
    </citation>
    <scope>NUCLEOTIDE SEQUENCE [LARGE SCALE GENOMIC DNA]</scope>
    <source>
        <strain evidence="6 9">C6C2</strain>
    </source>
</reference>
<evidence type="ECO:0000313" key="8">
    <source>
        <dbReference type="Proteomes" id="UP000197596"/>
    </source>
</evidence>
<dbReference type="PROSITE" id="PS50968">
    <property type="entry name" value="BIOTINYL_LIPOYL"/>
    <property type="match status" value="1"/>
</dbReference>
<dbReference type="GO" id="GO:0005829">
    <property type="term" value="C:cytosol"/>
    <property type="evidence" value="ECO:0007669"/>
    <property type="project" value="TreeGrafter"/>
</dbReference>
<evidence type="ECO:0000256" key="4">
    <source>
        <dbReference type="PIRSR" id="PIRSR617453-50"/>
    </source>
</evidence>
<proteinExistence type="inferred from homology"/>
<evidence type="ECO:0000256" key="1">
    <source>
        <dbReference type="ARBA" id="ARBA00009249"/>
    </source>
</evidence>
<dbReference type="SUPFAM" id="SSF51230">
    <property type="entry name" value="Single hybrid motif"/>
    <property type="match status" value="1"/>
</dbReference>
<dbReference type="GO" id="GO:0005960">
    <property type="term" value="C:glycine cleavage complex"/>
    <property type="evidence" value="ECO:0007669"/>
    <property type="project" value="InterPro"/>
</dbReference>
<dbReference type="EMBL" id="JABFMT010000003">
    <property type="protein sequence ID" value="NUU00983.1"/>
    <property type="molecule type" value="Genomic_DNA"/>
</dbReference>
<dbReference type="AlphaFoldDB" id="A0A246WYA2"/>
<dbReference type="InterPro" id="IPR033753">
    <property type="entry name" value="GCV_H/Fam206"/>
</dbReference>
<protein>
    <recommendedName>
        <fullName evidence="3">Glycine cleavage system H protein</fullName>
    </recommendedName>
</protein>
<comment type="cofactor">
    <cofactor evidence="3">
        <name>(R)-lipoate</name>
        <dbReference type="ChEBI" id="CHEBI:83088"/>
    </cofactor>
    <text evidence="3">Binds 1 lipoyl cofactor covalently.</text>
</comment>
<feature type="domain" description="Lipoyl-binding" evidence="5">
    <location>
        <begin position="23"/>
        <end position="104"/>
    </location>
</feature>
<evidence type="ECO:0000256" key="2">
    <source>
        <dbReference type="ARBA" id="ARBA00022823"/>
    </source>
</evidence>
<dbReference type="PANTHER" id="PTHR11715:SF3">
    <property type="entry name" value="GLYCINE CLEAVAGE SYSTEM H PROTEIN-RELATED"/>
    <property type="match status" value="1"/>
</dbReference>
<evidence type="ECO:0000259" key="5">
    <source>
        <dbReference type="PROSITE" id="PS50968"/>
    </source>
</evidence>
<dbReference type="PANTHER" id="PTHR11715">
    <property type="entry name" value="GLYCINE CLEAVAGE SYSTEM H PROTEIN"/>
    <property type="match status" value="1"/>
</dbReference>
<dbReference type="Gene3D" id="2.40.50.100">
    <property type="match status" value="1"/>
</dbReference>
<dbReference type="RefSeq" id="WP_079215659.1">
    <property type="nucleotide sequence ID" value="NZ_CP018845.1"/>
</dbReference>
<dbReference type="EMBL" id="NJGU01000001">
    <property type="protein sequence ID" value="OWY31336.1"/>
    <property type="molecule type" value="Genomic_DNA"/>
</dbReference>
<comment type="caution">
    <text evidence="7">The sequence shown here is derived from an EMBL/GenBank/DDBJ whole genome shotgun (WGS) entry which is preliminary data.</text>
</comment>
<evidence type="ECO:0000313" key="6">
    <source>
        <dbReference type="EMBL" id="NUU00983.1"/>
    </source>
</evidence>
<feature type="modified residue" description="N6-lipoyllysine" evidence="3 4">
    <location>
        <position position="64"/>
    </location>
</feature>
<keyword evidence="2 3" id="KW-0450">Lipoyl</keyword>
<comment type="function">
    <text evidence="3">The glycine cleavage system catalyzes the degradation of glycine. The H protein shuttles the methylamine group of glycine from the P protein to the T protein.</text>
</comment>
<dbReference type="CDD" id="cd06848">
    <property type="entry name" value="GCS_H"/>
    <property type="match status" value="1"/>
</dbReference>
<organism evidence="7 8">
    <name type="scientific">Herbaspirillum robiniae</name>
    <dbReference type="NCBI Taxonomy" id="2014887"/>
    <lineage>
        <taxon>Bacteria</taxon>
        <taxon>Pseudomonadati</taxon>
        <taxon>Pseudomonadota</taxon>
        <taxon>Betaproteobacteria</taxon>
        <taxon>Burkholderiales</taxon>
        <taxon>Oxalobacteraceae</taxon>
        <taxon>Herbaspirillum</taxon>
    </lineage>
</organism>
<dbReference type="InterPro" id="IPR003016">
    <property type="entry name" value="2-oxoA_DH_lipoyl-BS"/>
</dbReference>
<evidence type="ECO:0000256" key="3">
    <source>
        <dbReference type="HAMAP-Rule" id="MF_00272"/>
    </source>
</evidence>
<comment type="subunit">
    <text evidence="3">The glycine cleavage system is composed of four proteins: P, T, L and H.</text>
</comment>
<dbReference type="Pfam" id="PF01597">
    <property type="entry name" value="GCV_H"/>
    <property type="match status" value="1"/>
</dbReference>
<dbReference type="HAMAP" id="MF_00272">
    <property type="entry name" value="GcvH"/>
    <property type="match status" value="1"/>
</dbReference>
<dbReference type="NCBIfam" id="TIGR00527">
    <property type="entry name" value="gcvH"/>
    <property type="match status" value="1"/>
</dbReference>
<evidence type="ECO:0000313" key="9">
    <source>
        <dbReference type="Proteomes" id="UP000536746"/>
    </source>
</evidence>
<accession>A0A246WYA2</accession>
<comment type="similarity">
    <text evidence="1 3">Belongs to the GcvH family.</text>
</comment>
<keyword evidence="9" id="KW-1185">Reference proteome</keyword>
<dbReference type="PROSITE" id="PS00189">
    <property type="entry name" value="LIPOYL"/>
    <property type="match status" value="1"/>
</dbReference>
<dbReference type="OrthoDB" id="9796712at2"/>
<reference evidence="7 8" key="1">
    <citation type="submission" date="2017-06" db="EMBL/GenBank/DDBJ databases">
        <title>Herbaspirillum phytohormonus sp. nov., isolated from the root nodule of Robinia pseudoacacia in lead-zinc mine.</title>
        <authorList>
            <person name="Fan M."/>
            <person name="Lin Y."/>
        </authorList>
    </citation>
    <scope>NUCLEOTIDE SEQUENCE [LARGE SCALE GENOMIC DNA]</scope>
    <source>
        <strain evidence="7 8">HZ10</strain>
    </source>
</reference>
<name>A0A246WYA2_9BURK</name>
<dbReference type="GO" id="GO:0019464">
    <property type="term" value="P:glycine decarboxylation via glycine cleavage system"/>
    <property type="evidence" value="ECO:0007669"/>
    <property type="project" value="UniProtKB-UniRule"/>
</dbReference>
<dbReference type="GO" id="GO:0009249">
    <property type="term" value="P:protein lipoylation"/>
    <property type="evidence" value="ECO:0007669"/>
    <property type="project" value="TreeGrafter"/>
</dbReference>
<dbReference type="Proteomes" id="UP000536746">
    <property type="component" value="Unassembled WGS sequence"/>
</dbReference>
<dbReference type="InterPro" id="IPR011053">
    <property type="entry name" value="Single_hybrid_motif"/>
</dbReference>
<dbReference type="InterPro" id="IPR002930">
    <property type="entry name" value="GCV_H"/>
</dbReference>
<sequence>MLIPDHLVYAETHEWVKVEDDGTLTVGITDFGQEQLGTLVYVDMPAVGKQFKRGGECGIVESNKTASDLHAPVDGEVVAINESLAQTPDAINGAPYEQWIFRLKPAVPFSAEGFLDAAGYIKLVS</sequence>